<protein>
    <recommendedName>
        <fullName evidence="7">Major facilitator superfamily (MFS) profile domain-containing protein</fullName>
    </recommendedName>
</protein>
<dbReference type="GO" id="GO:0016020">
    <property type="term" value="C:membrane"/>
    <property type="evidence" value="ECO:0007669"/>
    <property type="project" value="UniProtKB-SubCell"/>
</dbReference>
<organism evidence="8 9">
    <name type="scientific">Neocucurbitaria cava</name>
    <dbReference type="NCBI Taxonomy" id="798079"/>
    <lineage>
        <taxon>Eukaryota</taxon>
        <taxon>Fungi</taxon>
        <taxon>Dikarya</taxon>
        <taxon>Ascomycota</taxon>
        <taxon>Pezizomycotina</taxon>
        <taxon>Dothideomycetes</taxon>
        <taxon>Pleosporomycetidae</taxon>
        <taxon>Pleosporales</taxon>
        <taxon>Pleosporineae</taxon>
        <taxon>Cucurbitariaceae</taxon>
        <taxon>Neocucurbitaria</taxon>
    </lineage>
</organism>
<name>A0A9W8Y549_9PLEO</name>
<feature type="transmembrane region" description="Helical" evidence="6">
    <location>
        <begin position="181"/>
        <end position="202"/>
    </location>
</feature>
<dbReference type="SUPFAM" id="SSF103473">
    <property type="entry name" value="MFS general substrate transporter"/>
    <property type="match status" value="1"/>
</dbReference>
<evidence type="ECO:0000256" key="6">
    <source>
        <dbReference type="SAM" id="Phobius"/>
    </source>
</evidence>
<comment type="subcellular location">
    <subcellularLocation>
        <location evidence="1">Membrane</location>
        <topology evidence="1">Multi-pass membrane protein</topology>
    </subcellularLocation>
</comment>
<keyword evidence="3 6" id="KW-0812">Transmembrane</keyword>
<feature type="transmembrane region" description="Helical" evidence="6">
    <location>
        <begin position="250"/>
        <end position="269"/>
    </location>
</feature>
<evidence type="ECO:0000256" key="3">
    <source>
        <dbReference type="ARBA" id="ARBA00022692"/>
    </source>
</evidence>
<proteinExistence type="inferred from homology"/>
<dbReference type="EMBL" id="JAPEUY010000011">
    <property type="protein sequence ID" value="KAJ4368005.1"/>
    <property type="molecule type" value="Genomic_DNA"/>
</dbReference>
<evidence type="ECO:0000256" key="5">
    <source>
        <dbReference type="ARBA" id="ARBA00023136"/>
    </source>
</evidence>
<dbReference type="InterPro" id="IPR020846">
    <property type="entry name" value="MFS_dom"/>
</dbReference>
<feature type="transmembrane region" description="Helical" evidence="6">
    <location>
        <begin position="51"/>
        <end position="72"/>
    </location>
</feature>
<dbReference type="OrthoDB" id="508119at2759"/>
<accession>A0A9W8Y549</accession>
<dbReference type="InterPro" id="IPR050360">
    <property type="entry name" value="MFS_Sugar_Transporters"/>
</dbReference>
<dbReference type="InterPro" id="IPR005828">
    <property type="entry name" value="MFS_sugar_transport-like"/>
</dbReference>
<dbReference type="GO" id="GO:0005351">
    <property type="term" value="F:carbohydrate:proton symporter activity"/>
    <property type="evidence" value="ECO:0007669"/>
    <property type="project" value="TreeGrafter"/>
</dbReference>
<evidence type="ECO:0000313" key="8">
    <source>
        <dbReference type="EMBL" id="KAJ4368005.1"/>
    </source>
</evidence>
<keyword evidence="4 6" id="KW-1133">Transmembrane helix</keyword>
<evidence type="ECO:0000259" key="7">
    <source>
        <dbReference type="PROSITE" id="PS50850"/>
    </source>
</evidence>
<keyword evidence="5 6" id="KW-0472">Membrane</keyword>
<dbReference type="PANTHER" id="PTHR48022:SF34">
    <property type="entry name" value="MAJOR FACILITATOR SUPERFAMILY (MFS) PROFILE DOMAIN-CONTAINING PROTEIN-RELATED"/>
    <property type="match status" value="1"/>
</dbReference>
<reference evidence="8" key="1">
    <citation type="submission" date="2022-10" db="EMBL/GenBank/DDBJ databases">
        <title>Tapping the CABI collections for fungal endophytes: first genome assemblies for Collariella, Neodidymelliopsis, Ascochyta clinopodiicola, Didymella pomorum, Didymosphaeria variabile, Neocosmospora piperis and Neocucurbitaria cava.</title>
        <authorList>
            <person name="Hill R."/>
        </authorList>
    </citation>
    <scope>NUCLEOTIDE SEQUENCE</scope>
    <source>
        <strain evidence="8">IMI 356814</strain>
    </source>
</reference>
<evidence type="ECO:0000256" key="2">
    <source>
        <dbReference type="ARBA" id="ARBA00010992"/>
    </source>
</evidence>
<evidence type="ECO:0000256" key="1">
    <source>
        <dbReference type="ARBA" id="ARBA00004141"/>
    </source>
</evidence>
<dbReference type="Proteomes" id="UP001140560">
    <property type="component" value="Unassembled WGS sequence"/>
</dbReference>
<dbReference type="PANTHER" id="PTHR48022">
    <property type="entry name" value="PLASTIDIC GLUCOSE TRANSPORTER 4"/>
    <property type="match status" value="1"/>
</dbReference>
<evidence type="ECO:0000256" key="4">
    <source>
        <dbReference type="ARBA" id="ARBA00022989"/>
    </source>
</evidence>
<comment type="caution">
    <text evidence="8">The sequence shown here is derived from an EMBL/GenBank/DDBJ whole genome shotgun (WGS) entry which is preliminary data.</text>
</comment>
<evidence type="ECO:0000313" key="9">
    <source>
        <dbReference type="Proteomes" id="UP001140560"/>
    </source>
</evidence>
<dbReference type="Pfam" id="PF00083">
    <property type="entry name" value="Sugar_tr"/>
    <property type="match status" value="1"/>
</dbReference>
<feature type="domain" description="Major facilitator superfamily (MFS) profile" evidence="7">
    <location>
        <begin position="1"/>
        <end position="326"/>
    </location>
</feature>
<gene>
    <name evidence="8" type="ORF">N0V83_006360</name>
</gene>
<feature type="transmembrane region" description="Helical" evidence="6">
    <location>
        <begin position="143"/>
        <end position="161"/>
    </location>
</feature>
<feature type="transmembrane region" description="Helical" evidence="6">
    <location>
        <begin position="211"/>
        <end position="230"/>
    </location>
</feature>
<keyword evidence="9" id="KW-1185">Reference proteome</keyword>
<sequence>MVPIYISELAPPAVRGRLVGIYELGWQAGGLVGFWINYGLQETMAPSHKQWIIPFAVQLIPAGLLLLGAIWMRESFRWRFTKGQREQAMKDLCWIRNLPADHPYILEEVEAIDAQIEHDRLHVGPGFWKPFIALKQPDVLKRFFLGSMLFLWQNGSGINAINYYSPTVFSSLGVTGTNTSFLTTGIFGVVKTVLTFVWLFFLIDRLGRTKLLMFGALGGSLCMWYIAAYIKITDPTKNKNTSGDLSSGGISAIFFFYLWTVRNCLYFLIPETKGIPLERMDELFEIKPVFKAHKVMIGRLKEHELEHQDLTMRQEKEAVDERTEVV</sequence>
<dbReference type="InterPro" id="IPR036259">
    <property type="entry name" value="MFS_trans_sf"/>
</dbReference>
<dbReference type="AlphaFoldDB" id="A0A9W8Y549"/>
<comment type="similarity">
    <text evidence="2">Belongs to the major facilitator superfamily. Sugar transporter (TC 2.A.1.1) family.</text>
</comment>
<dbReference type="Gene3D" id="1.20.1250.20">
    <property type="entry name" value="MFS general substrate transporter like domains"/>
    <property type="match status" value="1"/>
</dbReference>
<dbReference type="PROSITE" id="PS50850">
    <property type="entry name" value="MFS"/>
    <property type="match status" value="1"/>
</dbReference>